<protein>
    <submittedName>
        <fullName evidence="2">Uncharacterized protein</fullName>
    </submittedName>
</protein>
<evidence type="ECO:0000313" key="2">
    <source>
        <dbReference type="EMBL" id="KAF8793863.1"/>
    </source>
</evidence>
<dbReference type="EMBL" id="JABXBU010000002">
    <property type="protein sequence ID" value="KAF8793863.1"/>
    <property type="molecule type" value="Genomic_DNA"/>
</dbReference>
<comment type="caution">
    <text evidence="2">The sequence shown here is derived from an EMBL/GenBank/DDBJ whole genome shotgun (WGS) entry which is preliminary data.</text>
</comment>
<gene>
    <name evidence="2" type="ORF">HNY73_001897</name>
</gene>
<proteinExistence type="predicted"/>
<keyword evidence="3" id="KW-1185">Reference proteome</keyword>
<organism evidence="2 3">
    <name type="scientific">Argiope bruennichi</name>
    <name type="common">Wasp spider</name>
    <name type="synonym">Aranea bruennichi</name>
    <dbReference type="NCBI Taxonomy" id="94029"/>
    <lineage>
        <taxon>Eukaryota</taxon>
        <taxon>Metazoa</taxon>
        <taxon>Ecdysozoa</taxon>
        <taxon>Arthropoda</taxon>
        <taxon>Chelicerata</taxon>
        <taxon>Arachnida</taxon>
        <taxon>Araneae</taxon>
        <taxon>Araneomorphae</taxon>
        <taxon>Entelegynae</taxon>
        <taxon>Araneoidea</taxon>
        <taxon>Araneidae</taxon>
        <taxon>Argiope</taxon>
    </lineage>
</organism>
<dbReference type="Proteomes" id="UP000807504">
    <property type="component" value="Unassembled WGS sequence"/>
</dbReference>
<sequence>MHEQECRVQAIDLVLKGGRRIESDGGEGDCVGGITFSFWSASDEKVENFEFGCLHQCVPSLVSMRYNSVQIVLSWRFSGYYSNSSIICLLALREASKKAKGPRNNKQESAQKETQHRRRLVGIPVKGVWPNGINK</sequence>
<reference evidence="2" key="1">
    <citation type="journal article" date="2020" name="bioRxiv">
        <title>Chromosome-level reference genome of the European wasp spider Argiope bruennichi: a resource for studies on range expansion and evolutionary adaptation.</title>
        <authorList>
            <person name="Sheffer M.M."/>
            <person name="Hoppe A."/>
            <person name="Krehenwinkel H."/>
            <person name="Uhl G."/>
            <person name="Kuss A.W."/>
            <person name="Jensen L."/>
            <person name="Jensen C."/>
            <person name="Gillespie R.G."/>
            <person name="Hoff K.J."/>
            <person name="Prost S."/>
        </authorList>
    </citation>
    <scope>NUCLEOTIDE SEQUENCE</scope>
</reference>
<evidence type="ECO:0000313" key="3">
    <source>
        <dbReference type="Proteomes" id="UP000807504"/>
    </source>
</evidence>
<accession>A0A8T0FYE1</accession>
<feature type="region of interest" description="Disordered" evidence="1">
    <location>
        <begin position="98"/>
        <end position="117"/>
    </location>
</feature>
<reference evidence="2" key="2">
    <citation type="submission" date="2020-06" db="EMBL/GenBank/DDBJ databases">
        <authorList>
            <person name="Sheffer M."/>
        </authorList>
    </citation>
    <scope>NUCLEOTIDE SEQUENCE</scope>
</reference>
<evidence type="ECO:0000256" key="1">
    <source>
        <dbReference type="SAM" id="MobiDB-lite"/>
    </source>
</evidence>
<name>A0A8T0FYE1_ARGBR</name>
<feature type="compositionally biased region" description="Basic and acidic residues" evidence="1">
    <location>
        <begin position="105"/>
        <end position="114"/>
    </location>
</feature>
<dbReference type="AlphaFoldDB" id="A0A8T0FYE1"/>